<keyword evidence="11 18" id="KW-0472">Membrane</keyword>
<accession>S8ECB2</accession>
<protein>
    <recommendedName>
        <fullName evidence="2">chitin synthase</fullName>
        <ecNumber evidence="2">2.4.1.16</ecNumber>
    </recommendedName>
</protein>
<dbReference type="InterPro" id="IPR027417">
    <property type="entry name" value="P-loop_NTPase"/>
</dbReference>
<dbReference type="InterPro" id="IPR004835">
    <property type="entry name" value="Chitin_synth"/>
</dbReference>
<dbReference type="GO" id="GO:0004100">
    <property type="term" value="F:chitin synthase activity"/>
    <property type="evidence" value="ECO:0007669"/>
    <property type="project" value="UniProtKB-EC"/>
</dbReference>
<dbReference type="STRING" id="743788.S8ECB2"/>
<dbReference type="Pfam" id="PF00063">
    <property type="entry name" value="Myosin_head"/>
    <property type="match status" value="2"/>
</dbReference>
<dbReference type="Gene3D" id="3.90.550.10">
    <property type="entry name" value="Spore Coat Polysaccharide Biosynthesis Protein SpsA, Chain A"/>
    <property type="match status" value="1"/>
</dbReference>
<evidence type="ECO:0000256" key="4">
    <source>
        <dbReference type="ARBA" id="ARBA00022676"/>
    </source>
</evidence>
<dbReference type="EC" id="2.4.1.16" evidence="2"/>
<evidence type="ECO:0000256" key="1">
    <source>
        <dbReference type="ARBA" id="ARBA00004651"/>
    </source>
</evidence>
<dbReference type="SUPFAM" id="SSF53448">
    <property type="entry name" value="Nucleotide-diphospho-sugar transferases"/>
    <property type="match status" value="1"/>
</dbReference>
<feature type="region of interest" description="Disordered" evidence="17">
    <location>
        <begin position="1755"/>
        <end position="1795"/>
    </location>
</feature>
<dbReference type="SUPFAM" id="SSF52540">
    <property type="entry name" value="P-loop containing nucleoside triphosphate hydrolases"/>
    <property type="match status" value="1"/>
</dbReference>
<keyword evidence="4" id="KW-0328">Glycosyltransferase</keyword>
<evidence type="ECO:0000256" key="15">
    <source>
        <dbReference type="ARBA" id="ARBA00048014"/>
    </source>
</evidence>
<feature type="region of interest" description="Actin-binding" evidence="16">
    <location>
        <begin position="663"/>
        <end position="685"/>
    </location>
</feature>
<evidence type="ECO:0000256" key="14">
    <source>
        <dbReference type="ARBA" id="ARBA00023203"/>
    </source>
</evidence>
<feature type="transmembrane region" description="Helical" evidence="18">
    <location>
        <begin position="1621"/>
        <end position="1646"/>
    </location>
</feature>
<dbReference type="InterPro" id="IPR014876">
    <property type="entry name" value="DEK_C"/>
</dbReference>
<evidence type="ECO:0000256" key="10">
    <source>
        <dbReference type="ARBA" id="ARBA00023123"/>
    </source>
</evidence>
<evidence type="ECO:0000256" key="13">
    <source>
        <dbReference type="ARBA" id="ARBA00023180"/>
    </source>
</evidence>
<reference evidence="21 22" key="1">
    <citation type="journal article" date="2012" name="Science">
        <title>The Paleozoic origin of enzymatic lignin decomposition reconstructed from 31 fungal genomes.</title>
        <authorList>
            <person name="Floudas D."/>
            <person name="Binder M."/>
            <person name="Riley R."/>
            <person name="Barry K."/>
            <person name="Blanchette R.A."/>
            <person name="Henrissat B."/>
            <person name="Martinez A.T."/>
            <person name="Otillar R."/>
            <person name="Spatafora J.W."/>
            <person name="Yadav J.S."/>
            <person name="Aerts A."/>
            <person name="Benoit I."/>
            <person name="Boyd A."/>
            <person name="Carlson A."/>
            <person name="Copeland A."/>
            <person name="Coutinho P.M."/>
            <person name="de Vries R.P."/>
            <person name="Ferreira P."/>
            <person name="Findley K."/>
            <person name="Foster B."/>
            <person name="Gaskell J."/>
            <person name="Glotzer D."/>
            <person name="Gorecki P."/>
            <person name="Heitman J."/>
            <person name="Hesse C."/>
            <person name="Hori C."/>
            <person name="Igarashi K."/>
            <person name="Jurgens J.A."/>
            <person name="Kallen N."/>
            <person name="Kersten P."/>
            <person name="Kohler A."/>
            <person name="Kuees U."/>
            <person name="Kumar T.K.A."/>
            <person name="Kuo A."/>
            <person name="LaButti K."/>
            <person name="Larrondo L.F."/>
            <person name="Lindquist E."/>
            <person name="Ling A."/>
            <person name="Lombard V."/>
            <person name="Lucas S."/>
            <person name="Lundell T."/>
            <person name="Martin R."/>
            <person name="McLaughlin D.J."/>
            <person name="Morgenstern I."/>
            <person name="Morin E."/>
            <person name="Murat C."/>
            <person name="Nagy L.G."/>
            <person name="Nolan M."/>
            <person name="Ohm R.A."/>
            <person name="Patyshakuliyeva A."/>
            <person name="Rokas A."/>
            <person name="Ruiz-Duenas F.J."/>
            <person name="Sabat G."/>
            <person name="Salamov A."/>
            <person name="Samejima M."/>
            <person name="Schmutz J."/>
            <person name="Slot J.C."/>
            <person name="St John F."/>
            <person name="Stenlid J."/>
            <person name="Sun H."/>
            <person name="Sun S."/>
            <person name="Syed K."/>
            <person name="Tsang A."/>
            <person name="Wiebenga A."/>
            <person name="Young D."/>
            <person name="Pisabarro A."/>
            <person name="Eastwood D.C."/>
            <person name="Martin F."/>
            <person name="Cullen D."/>
            <person name="Grigoriev I.V."/>
            <person name="Hibbett D.S."/>
        </authorList>
    </citation>
    <scope>NUCLEOTIDE SEQUENCE</scope>
    <source>
        <strain evidence="22">FP-58527</strain>
    </source>
</reference>
<dbReference type="SUPFAM" id="SSF109715">
    <property type="entry name" value="DEK C-terminal domain"/>
    <property type="match status" value="1"/>
</dbReference>
<evidence type="ECO:0000313" key="21">
    <source>
        <dbReference type="EMBL" id="EPT00859.1"/>
    </source>
</evidence>
<dbReference type="Gene3D" id="3.40.850.10">
    <property type="entry name" value="Kinesin motor domain"/>
    <property type="match status" value="1"/>
</dbReference>
<keyword evidence="14 16" id="KW-0009">Actin-binding</keyword>
<evidence type="ECO:0000256" key="3">
    <source>
        <dbReference type="ARBA" id="ARBA00022475"/>
    </source>
</evidence>
<keyword evidence="22" id="KW-1185">Reference proteome</keyword>
<dbReference type="eggNOG" id="KOG2571">
    <property type="taxonomic scope" value="Eukaryota"/>
</dbReference>
<dbReference type="GO" id="GO:0003779">
    <property type="term" value="F:actin binding"/>
    <property type="evidence" value="ECO:0007669"/>
    <property type="project" value="UniProtKB-KW"/>
</dbReference>
<comment type="subcellular location">
    <subcellularLocation>
        <location evidence="1">Cell membrane</location>
        <topology evidence="1">Multi-pass membrane protein</topology>
    </subcellularLocation>
</comment>
<feature type="transmembrane region" description="Helical" evidence="18">
    <location>
        <begin position="1682"/>
        <end position="1705"/>
    </location>
</feature>
<dbReference type="InParanoid" id="S8ECB2"/>
<evidence type="ECO:0000256" key="17">
    <source>
        <dbReference type="SAM" id="MobiDB-lite"/>
    </source>
</evidence>
<keyword evidence="8 16" id="KW-0067">ATP-binding</keyword>
<dbReference type="InterPro" id="IPR029044">
    <property type="entry name" value="Nucleotide-diphossugar_trans"/>
</dbReference>
<dbReference type="Gene3D" id="1.10.10.820">
    <property type="match status" value="1"/>
</dbReference>
<evidence type="ECO:0000256" key="7">
    <source>
        <dbReference type="ARBA" id="ARBA00022741"/>
    </source>
</evidence>
<keyword evidence="7 16" id="KW-0547">Nucleotide-binding</keyword>
<dbReference type="SUPFAM" id="SSF55856">
    <property type="entry name" value="Cytochrome b5-like heme/steroid binding domain"/>
    <property type="match status" value="1"/>
</dbReference>
<keyword evidence="6 18" id="KW-0812">Transmembrane</keyword>
<feature type="region of interest" description="Disordered" evidence="17">
    <location>
        <begin position="1810"/>
        <end position="1832"/>
    </location>
</feature>
<keyword evidence="12 16" id="KW-0505">Motor protein</keyword>
<dbReference type="InterPro" id="IPR036037">
    <property type="entry name" value="MYSc_Myo17"/>
</dbReference>
<dbReference type="PRINTS" id="PR00193">
    <property type="entry name" value="MYOSINHEAVY"/>
</dbReference>
<evidence type="ECO:0000259" key="19">
    <source>
        <dbReference type="PROSITE" id="PS51456"/>
    </source>
</evidence>
<dbReference type="GO" id="GO:0003774">
    <property type="term" value="F:cytoskeletal motor activity"/>
    <property type="evidence" value="ECO:0007669"/>
    <property type="project" value="UniProtKB-UniRule"/>
</dbReference>
<keyword evidence="13" id="KW-0325">Glycoprotein</keyword>
<dbReference type="GO" id="GO:0016459">
    <property type="term" value="C:myosin complex"/>
    <property type="evidence" value="ECO:0007669"/>
    <property type="project" value="UniProtKB-KW"/>
</dbReference>
<dbReference type="PANTHER" id="PTHR22914:SF13">
    <property type="entry name" value="CHITIN SYNTHASE"/>
    <property type="match status" value="1"/>
</dbReference>
<comment type="catalytic activity">
    <reaction evidence="15">
        <text>[(1-&gt;4)-N-acetyl-beta-D-glucosaminyl](n) + UDP-N-acetyl-alpha-D-glucosamine = [(1-&gt;4)-N-acetyl-beta-D-glucosaminyl](n+1) + UDP + H(+)</text>
        <dbReference type="Rhea" id="RHEA:16637"/>
        <dbReference type="Rhea" id="RHEA-COMP:9593"/>
        <dbReference type="Rhea" id="RHEA-COMP:9595"/>
        <dbReference type="ChEBI" id="CHEBI:15378"/>
        <dbReference type="ChEBI" id="CHEBI:17029"/>
        <dbReference type="ChEBI" id="CHEBI:57705"/>
        <dbReference type="ChEBI" id="CHEBI:58223"/>
        <dbReference type="EC" id="2.4.1.16"/>
    </reaction>
</comment>
<organism evidence="21 22">
    <name type="scientific">Fomitopsis schrenkii</name>
    <name type="common">Brown rot fungus</name>
    <dbReference type="NCBI Taxonomy" id="2126942"/>
    <lineage>
        <taxon>Eukaryota</taxon>
        <taxon>Fungi</taxon>
        <taxon>Dikarya</taxon>
        <taxon>Basidiomycota</taxon>
        <taxon>Agaricomycotina</taxon>
        <taxon>Agaricomycetes</taxon>
        <taxon>Polyporales</taxon>
        <taxon>Fomitopsis</taxon>
    </lineage>
</organism>
<keyword evidence="3" id="KW-1003">Cell membrane</keyword>
<dbReference type="Gene3D" id="1.10.10.60">
    <property type="entry name" value="Homeodomain-like"/>
    <property type="match status" value="1"/>
</dbReference>
<feature type="transmembrane region" description="Helical" evidence="18">
    <location>
        <begin position="958"/>
        <end position="974"/>
    </location>
</feature>
<keyword evidence="9 18" id="KW-1133">Transmembrane helix</keyword>
<dbReference type="EMBL" id="KE504146">
    <property type="protein sequence ID" value="EPT00859.1"/>
    <property type="molecule type" value="Genomic_DNA"/>
</dbReference>
<evidence type="ECO:0000259" key="20">
    <source>
        <dbReference type="PROSITE" id="PS51998"/>
    </source>
</evidence>
<dbReference type="FunFam" id="1.10.10.820:FF:000001">
    <property type="entry name" value="Myosin heavy chain"/>
    <property type="match status" value="1"/>
</dbReference>
<dbReference type="CDD" id="cd14879">
    <property type="entry name" value="MYSc_Myo17"/>
    <property type="match status" value="1"/>
</dbReference>
<feature type="binding site" evidence="16">
    <location>
        <begin position="122"/>
        <end position="129"/>
    </location>
    <ligand>
        <name>ATP</name>
        <dbReference type="ChEBI" id="CHEBI:30616"/>
    </ligand>
</feature>
<evidence type="ECO:0000256" key="18">
    <source>
        <dbReference type="SAM" id="Phobius"/>
    </source>
</evidence>
<dbReference type="Gene3D" id="1.20.120.720">
    <property type="entry name" value="Myosin VI head, motor domain, U50 subdomain"/>
    <property type="match status" value="1"/>
</dbReference>
<dbReference type="Gene3D" id="1.20.58.530">
    <property type="match status" value="1"/>
</dbReference>
<feature type="domain" description="Myosin motor" evidence="19">
    <location>
        <begin position="17"/>
        <end position="779"/>
    </location>
</feature>
<dbReference type="GO" id="GO:0005886">
    <property type="term" value="C:plasma membrane"/>
    <property type="evidence" value="ECO:0007669"/>
    <property type="project" value="UniProtKB-SubCell"/>
</dbReference>
<dbReference type="GO" id="GO:0006031">
    <property type="term" value="P:chitin biosynthetic process"/>
    <property type="evidence" value="ECO:0007669"/>
    <property type="project" value="TreeGrafter"/>
</dbReference>
<feature type="compositionally biased region" description="Polar residues" evidence="17">
    <location>
        <begin position="1778"/>
        <end position="1794"/>
    </location>
</feature>
<dbReference type="OrthoDB" id="370884at2759"/>
<keyword evidence="5" id="KW-0808">Transferase</keyword>
<dbReference type="PROSITE" id="PS51456">
    <property type="entry name" value="MYOSIN_MOTOR"/>
    <property type="match status" value="1"/>
</dbReference>
<dbReference type="InterPro" id="IPR001199">
    <property type="entry name" value="Cyt_B5-like_heme/steroid-bd"/>
</dbReference>
<comment type="similarity">
    <text evidence="16">Belongs to the TRAFAC class myosin-kinesin ATPase superfamily. Myosin family.</text>
</comment>
<keyword evidence="10 16" id="KW-0518">Myosin</keyword>
<dbReference type="GO" id="GO:0030428">
    <property type="term" value="C:cell septum"/>
    <property type="evidence" value="ECO:0007669"/>
    <property type="project" value="TreeGrafter"/>
</dbReference>
<evidence type="ECO:0000256" key="11">
    <source>
        <dbReference type="ARBA" id="ARBA00023136"/>
    </source>
</evidence>
<dbReference type="HOGENOM" id="CLU_000192_0_1_1"/>
<dbReference type="Gene3D" id="3.10.120.10">
    <property type="entry name" value="Cytochrome b5-like heme/steroid binding domain"/>
    <property type="match status" value="1"/>
</dbReference>
<evidence type="ECO:0000256" key="9">
    <source>
        <dbReference type="ARBA" id="ARBA00022989"/>
    </source>
</evidence>
<name>S8ECB2_FOMSC</name>
<evidence type="ECO:0000313" key="22">
    <source>
        <dbReference type="Proteomes" id="UP000015241"/>
    </source>
</evidence>
<gene>
    <name evidence="21" type="ORF">FOMPIDRAFT_72097</name>
</gene>
<dbReference type="Pfam" id="PF03142">
    <property type="entry name" value="Chitin_synth_2"/>
    <property type="match status" value="1"/>
</dbReference>
<dbReference type="Pfam" id="PF00173">
    <property type="entry name" value="Cyt-b5"/>
    <property type="match status" value="1"/>
</dbReference>
<dbReference type="GO" id="GO:0031505">
    <property type="term" value="P:fungal-type cell wall organization"/>
    <property type="evidence" value="ECO:0007669"/>
    <property type="project" value="TreeGrafter"/>
</dbReference>
<dbReference type="GO" id="GO:0005524">
    <property type="term" value="F:ATP binding"/>
    <property type="evidence" value="ECO:0007669"/>
    <property type="project" value="UniProtKB-UniRule"/>
</dbReference>
<feature type="compositionally biased region" description="Polar residues" evidence="17">
    <location>
        <begin position="1811"/>
        <end position="1829"/>
    </location>
</feature>
<dbReference type="PROSITE" id="PS51998">
    <property type="entry name" value="DEK_C"/>
    <property type="match status" value="1"/>
</dbReference>
<evidence type="ECO:0000256" key="5">
    <source>
        <dbReference type="ARBA" id="ARBA00022679"/>
    </source>
</evidence>
<evidence type="ECO:0000256" key="12">
    <source>
        <dbReference type="ARBA" id="ARBA00023175"/>
    </source>
</evidence>
<evidence type="ECO:0000256" key="8">
    <source>
        <dbReference type="ARBA" id="ARBA00022840"/>
    </source>
</evidence>
<proteinExistence type="inferred from homology"/>
<feature type="domain" description="DEK-C" evidence="20">
    <location>
        <begin position="1943"/>
        <end position="1999"/>
    </location>
</feature>
<feature type="transmembrane region" description="Helical" evidence="18">
    <location>
        <begin position="920"/>
        <end position="937"/>
    </location>
</feature>
<dbReference type="InterPro" id="IPR036400">
    <property type="entry name" value="Cyt_B5-like_heme/steroid_sf"/>
</dbReference>
<dbReference type="Pfam" id="PF08766">
    <property type="entry name" value="DEK_C"/>
    <property type="match status" value="1"/>
</dbReference>
<dbReference type="eggNOG" id="KOG4229">
    <property type="taxonomic scope" value="Eukaryota"/>
</dbReference>
<dbReference type="InterPro" id="IPR001609">
    <property type="entry name" value="Myosin_head_motor_dom-like"/>
</dbReference>
<feature type="transmembrane region" description="Helical" evidence="18">
    <location>
        <begin position="1652"/>
        <end position="1675"/>
    </location>
</feature>
<dbReference type="SMART" id="SM00242">
    <property type="entry name" value="MYSc"/>
    <property type="match status" value="1"/>
</dbReference>
<dbReference type="Proteomes" id="UP000015241">
    <property type="component" value="Unassembled WGS sequence"/>
</dbReference>
<dbReference type="PANTHER" id="PTHR22914">
    <property type="entry name" value="CHITIN SYNTHASE"/>
    <property type="match status" value="1"/>
</dbReference>
<sequence>MAAHPSQAISSGELTDLISSSSSATVHPSDDIILSVLQARFRSDSPYARIGTSNLVVVNPYKTLSNVSDESAKEYEERCYKDTSLPLPGGPPPPQPHIFDLAAKVYLLMRRRNESQAVIFRGITASGKTHSSQLLVNQVLRLSSHSKKEAKLSNQIKALLPLLDSFGNAKTLVSPNASRHGRYLELHFNERGRINGAKVLTYGLDKSRLNRLSFEERTYHIFYQFLAGATPDERDTYKLEDPSDYALLASSGCYRLPAGPHSDDNEAMDGLRRAMKTLGFKPKHLSSIFSLLVAILTLSNVQFTEPDNKDVSAFIANPLVLEEVARLLGVALDDLSETLTTKTNYVRKELYTVLLDVQGAAAQRDSLMRDLYAILIAFVVETANHRIAPNPQAPPPPTQIVLLDQPGFQTKGAPGSASVYMGGPAPLLSPHGQAGFDEFCINFANEMVQSYVLRNTFEDFVGYNGEMTRDGVSLPAITTMDNSACIELLRGAQLSERASKKPGGLLGVMNKASSSFKSGKSGEKRDEELLQDLVAKFGVHASFITEQRPNMQFGINHFAGPCSYDVHGFVEKDTDLLDAAFVSLLRNSADPFISKLMSGPSLSTERHAQDETIIAQAQVSSRPLRQPTPILSRDGAAPEEGEEHPHLDPYKAYPVTTQLNHNISELMSNLDRTRLWTISCIRPNDSGSSNSFDKRRVKAQIRALLLPDLVSKKKTDFCVDFEHTEFCERYVPTMGGSEAERIRQCAHANGWQEGVDYVVGHRSIWLTYAAWKMVEDALRAAEKEAKKSLGVKDDEDESVAADDATEITHHDAPSMPAASYYGAGASEDNLLLTRQGTNGTTYRDANNKGGYSEVGLSTPNVENTPAYNDQEGEVWGSEWDKKGQGYSGPPALEKEAAGGMVVNQAPNAVEEVASSRLRRWWVVIVWMVTWWIPDFCLSKIGRMKRPDVRLAWREKVTIFSLIILFNGIVLFYIIEFGRLLCPDYDKAWNTNQLGQHTGTNDFYVAIQGVVYDVSKFINGDHSDIASEPSNGADTLDYLAGQDLTYYFPPPLVLACPNLITNNMLSLATPTNFTETVPQAMHVSGALQSAVKSKLRQANWYTSIFQPKIKQYRIGQYVFSKGEIYSEGVSSGSSNQASTTRYWAIWNGDVYDLSAYFQTLTNEANSDTYTFLDSDLTSLWQSQAGQDITSDVNSVLSKMNTTYAEANIECIKNLFYWGTLDFRDTPRCQVQNIMLITFSAIIMSSMAIKFLAALQLTPKANPEMLDKFVICQIPCYTEGEESLRRTIDSLAALNYDDKRKLMLIICDGNIIGTGNDRTTPRIVLDLLGVDPHLDPEPLLFKSIGEGSKAINYGKIYSGLYEFEGHVVPYIVVVKVGKPTERTKPGNRGKRDSQILVMQYLNRVHFDAPMSPLELEIYHQMRNVIGIDPAFYEYIFTVDADTSVTPDSLNRLVASAADDSSIIGICGETRLDNPEESWWTMIQVYEYYISHHLSKAFESLFGSVSCLPGCFSMYRIRTADKGRPIIISNRVIEEYAEPNVDTLHKKNLFSLGEDRFLTTLLLKHFPTFRTKFLGSAIAHTIAPESWRVLFSQRRRWINSTVHNLCELVLLPDMFGFCCFSMRFFVFIDLLGTLILPATVVYLLYLIIVVSLHKAAFPLISIIMIAAVYGLQAIIFLIKREFMLIGWMVVYILSYPVYSFFLPIYSFWCMDDFSWGNTRLVIGEGSNKKVLMNEDEKFDESMIPLKKFSEYEAEAWETGTRHSDETGYSSKAQSRARPGSHSGSVSPRSYHQGNGSQAEVGDYWRDTNALGHKSSAQSLRGGPSQTNLSQYGGQPVMSQYGLPQMPFMAMGGGPGSVVGSEYGHMSMAMPMGYQNTGSMYGMMPNAPRNTVMTNLNMFSGGGADASGSQHSAGLVAPMMPIAQRPMSTFSMATSVNPFAGPSMNPNPSDEDLVNALRQYLSTQDLMAVTKKTAREAIQAKFPKADLSGRKQFLNDSIDQILSQA</sequence>
<dbReference type="InterPro" id="IPR036961">
    <property type="entry name" value="Kinesin_motor_dom_sf"/>
</dbReference>
<evidence type="ECO:0000256" key="16">
    <source>
        <dbReference type="PROSITE-ProRule" id="PRU00782"/>
    </source>
</evidence>
<feature type="region of interest" description="Disordered" evidence="17">
    <location>
        <begin position="625"/>
        <end position="650"/>
    </location>
</feature>
<evidence type="ECO:0000256" key="6">
    <source>
        <dbReference type="ARBA" id="ARBA00022692"/>
    </source>
</evidence>
<evidence type="ECO:0000256" key="2">
    <source>
        <dbReference type="ARBA" id="ARBA00012543"/>
    </source>
</evidence>